<name>A0ABT1E5W9_9FIRM</name>
<organism evidence="4 5">
    <name type="scientific">Aequitasia blattaphilus</name>
    <dbReference type="NCBI Taxonomy" id="2949332"/>
    <lineage>
        <taxon>Bacteria</taxon>
        <taxon>Bacillati</taxon>
        <taxon>Bacillota</taxon>
        <taxon>Clostridia</taxon>
        <taxon>Lachnospirales</taxon>
        <taxon>Lachnospiraceae</taxon>
        <taxon>Aequitasia</taxon>
    </lineage>
</organism>
<keyword evidence="5" id="KW-1185">Reference proteome</keyword>
<protein>
    <submittedName>
        <fullName evidence="4">N-acetylmuramoyl-L-alanine amidase</fullName>
    </submittedName>
</protein>
<feature type="region of interest" description="Disordered" evidence="2">
    <location>
        <begin position="42"/>
        <end position="62"/>
    </location>
</feature>
<dbReference type="InterPro" id="IPR050695">
    <property type="entry name" value="N-acetylmuramoyl_amidase_3"/>
</dbReference>
<evidence type="ECO:0000256" key="1">
    <source>
        <dbReference type="ARBA" id="ARBA00022801"/>
    </source>
</evidence>
<accession>A0ABT1E5W9</accession>
<dbReference type="RefSeq" id="WP_262065021.1">
    <property type="nucleotide sequence ID" value="NZ_JAMXOD010000002.1"/>
</dbReference>
<reference evidence="4 5" key="1">
    <citation type="journal article" date="2022" name="Genome Biol. Evol.">
        <title>Host diet, physiology and behaviors set the stage for Lachnospiraceae cladogenesis.</title>
        <authorList>
            <person name="Vera-Ponce De Leon A."/>
            <person name="Schneider M."/>
            <person name="Jahnes B.C."/>
            <person name="Sadowski V."/>
            <person name="Camuy-Velez L.A."/>
            <person name="Duan J."/>
            <person name="Sabree Z.L."/>
        </authorList>
    </citation>
    <scope>NUCLEOTIDE SEQUENCE [LARGE SCALE GENOMIC DNA]</scope>
    <source>
        <strain evidence="4 5">PAL113</strain>
    </source>
</reference>
<dbReference type="SUPFAM" id="SSF53187">
    <property type="entry name" value="Zn-dependent exopeptidases"/>
    <property type="match status" value="1"/>
</dbReference>
<evidence type="ECO:0000313" key="4">
    <source>
        <dbReference type="EMBL" id="MCP1101239.1"/>
    </source>
</evidence>
<gene>
    <name evidence="4" type="ORF">NK125_02285</name>
</gene>
<comment type="caution">
    <text evidence="4">The sequence shown here is derived from an EMBL/GenBank/DDBJ whole genome shotgun (WGS) entry which is preliminary data.</text>
</comment>
<evidence type="ECO:0000313" key="5">
    <source>
        <dbReference type="Proteomes" id="UP001523566"/>
    </source>
</evidence>
<dbReference type="CDD" id="cd02696">
    <property type="entry name" value="MurNAc-LAA"/>
    <property type="match status" value="1"/>
</dbReference>
<proteinExistence type="predicted"/>
<evidence type="ECO:0000259" key="3">
    <source>
        <dbReference type="SMART" id="SM00646"/>
    </source>
</evidence>
<dbReference type="Proteomes" id="UP001523566">
    <property type="component" value="Unassembled WGS sequence"/>
</dbReference>
<dbReference type="Gene3D" id="3.40.630.40">
    <property type="entry name" value="Zn-dependent exopeptidases"/>
    <property type="match status" value="1"/>
</dbReference>
<dbReference type="PANTHER" id="PTHR30404:SF0">
    <property type="entry name" value="N-ACETYLMURAMOYL-L-ALANINE AMIDASE AMIC"/>
    <property type="match status" value="1"/>
</dbReference>
<dbReference type="Pfam" id="PF01520">
    <property type="entry name" value="Amidase_3"/>
    <property type="match status" value="1"/>
</dbReference>
<feature type="compositionally biased region" description="Acidic residues" evidence="2">
    <location>
        <begin position="45"/>
        <end position="61"/>
    </location>
</feature>
<sequence length="277" mass="30639">MEKKIKFVILICTFFIFITACSENTKEEDSVSKLIIPEKKQQIEEQVEEPKVEEEDTEQDTEPVKKGILIAIDPGHQGAHVDMSALEPNAPGSSEMKAKATGGTMGRFTGIPEYQLNLDISLMLRDALIQQGYDVLLTREDNDTAISNMERATLANERGADISVRIHANGSENAEAMGALVLTPSAGNPYIPSLYEPSRRLGELVLNSYCEATGFSNKGIQENDTMTGINWSNIPVIILEMGFMTNQQDDQSMADESMRQKMVSGIVKGINQYYGYE</sequence>
<dbReference type="PROSITE" id="PS51257">
    <property type="entry name" value="PROKAR_LIPOPROTEIN"/>
    <property type="match status" value="1"/>
</dbReference>
<dbReference type="SMART" id="SM00646">
    <property type="entry name" value="Ami_3"/>
    <property type="match status" value="1"/>
</dbReference>
<evidence type="ECO:0000256" key="2">
    <source>
        <dbReference type="SAM" id="MobiDB-lite"/>
    </source>
</evidence>
<dbReference type="InterPro" id="IPR002508">
    <property type="entry name" value="MurNAc-LAA_cat"/>
</dbReference>
<feature type="domain" description="MurNAc-LAA" evidence="3">
    <location>
        <begin position="152"/>
        <end position="271"/>
    </location>
</feature>
<dbReference type="EMBL" id="JAMZFW010000002">
    <property type="protein sequence ID" value="MCP1101239.1"/>
    <property type="molecule type" value="Genomic_DNA"/>
</dbReference>
<keyword evidence="1" id="KW-0378">Hydrolase</keyword>
<dbReference type="PANTHER" id="PTHR30404">
    <property type="entry name" value="N-ACETYLMURAMOYL-L-ALANINE AMIDASE"/>
    <property type="match status" value="1"/>
</dbReference>